<evidence type="ECO:0000313" key="9">
    <source>
        <dbReference type="Proteomes" id="UP000243022"/>
    </source>
</evidence>
<organism evidence="8 9">
    <name type="scientific">Pseudidiomarina aestuarii</name>
    <dbReference type="NCBI Taxonomy" id="624146"/>
    <lineage>
        <taxon>Bacteria</taxon>
        <taxon>Pseudomonadati</taxon>
        <taxon>Pseudomonadota</taxon>
        <taxon>Gammaproteobacteria</taxon>
        <taxon>Alteromonadales</taxon>
        <taxon>Idiomarinaceae</taxon>
        <taxon>Pseudidiomarina</taxon>
    </lineage>
</organism>
<feature type="non-terminal residue" evidence="8">
    <location>
        <position position="132"/>
    </location>
</feature>
<dbReference type="Gene3D" id="3.30.2010.10">
    <property type="entry name" value="Metalloproteases ('zincins'), catalytic domain"/>
    <property type="match status" value="1"/>
</dbReference>
<evidence type="ECO:0000256" key="4">
    <source>
        <dbReference type="ARBA" id="ARBA00022833"/>
    </source>
</evidence>
<protein>
    <submittedName>
        <fullName evidence="8">Peptidase</fullName>
    </submittedName>
</protein>
<dbReference type="GO" id="GO:0004222">
    <property type="term" value="F:metalloendopeptidase activity"/>
    <property type="evidence" value="ECO:0007669"/>
    <property type="project" value="InterPro"/>
</dbReference>
<name>A0A2T4CP27_9GAMM</name>
<evidence type="ECO:0000256" key="2">
    <source>
        <dbReference type="ARBA" id="ARBA00022723"/>
    </source>
</evidence>
<sequence>MSSGVRQNIKQLSTDQALIGYVQCITDDLVAVLPQPWRDLNWEVTVFDNEAVNAFALPGENIGVYTGLIDVAETSAQLAAVIGHEIGHVIAEHGNERMTSEVAAGLGLSLGAAWVGKELEGDTAAIVMASLG</sequence>
<dbReference type="GO" id="GO:0046872">
    <property type="term" value="F:metal ion binding"/>
    <property type="evidence" value="ECO:0007669"/>
    <property type="project" value="UniProtKB-KW"/>
</dbReference>
<feature type="domain" description="Peptidase M48" evidence="7">
    <location>
        <begin position="20"/>
        <end position="120"/>
    </location>
</feature>
<comment type="cofactor">
    <cofactor evidence="6">
        <name>Zn(2+)</name>
        <dbReference type="ChEBI" id="CHEBI:29105"/>
    </cofactor>
    <text evidence="6">Binds 1 zinc ion per subunit.</text>
</comment>
<keyword evidence="3 6" id="KW-0378">Hydrolase</keyword>
<keyword evidence="2" id="KW-0479">Metal-binding</keyword>
<keyword evidence="5 6" id="KW-0482">Metalloprotease</keyword>
<dbReference type="GO" id="GO:0016020">
    <property type="term" value="C:membrane"/>
    <property type="evidence" value="ECO:0007669"/>
    <property type="project" value="TreeGrafter"/>
</dbReference>
<dbReference type="InterPro" id="IPR051156">
    <property type="entry name" value="Mito/Outer_Membr_Metalloprot"/>
</dbReference>
<dbReference type="AlphaFoldDB" id="A0A2T4CP27"/>
<dbReference type="PANTHER" id="PTHR22726">
    <property type="entry name" value="METALLOENDOPEPTIDASE OMA1"/>
    <property type="match status" value="1"/>
</dbReference>
<keyword evidence="4 6" id="KW-0862">Zinc</keyword>
<evidence type="ECO:0000313" key="8">
    <source>
        <dbReference type="EMBL" id="PTB83306.1"/>
    </source>
</evidence>
<dbReference type="InterPro" id="IPR001915">
    <property type="entry name" value="Peptidase_M48"/>
</dbReference>
<evidence type="ECO:0000256" key="5">
    <source>
        <dbReference type="ARBA" id="ARBA00023049"/>
    </source>
</evidence>
<dbReference type="Proteomes" id="UP000243022">
    <property type="component" value="Unassembled WGS sequence"/>
</dbReference>
<comment type="similarity">
    <text evidence="6">Belongs to the peptidase M48 family.</text>
</comment>
<dbReference type="PANTHER" id="PTHR22726:SF24">
    <property type="entry name" value="M48 FAMILY METALLOPEPTIDASE"/>
    <property type="match status" value="1"/>
</dbReference>
<dbReference type="Pfam" id="PF01435">
    <property type="entry name" value="Peptidase_M48"/>
    <property type="match status" value="1"/>
</dbReference>
<dbReference type="EMBL" id="PYVS01000002">
    <property type="protein sequence ID" value="PTB83306.1"/>
    <property type="molecule type" value="Genomic_DNA"/>
</dbReference>
<evidence type="ECO:0000256" key="1">
    <source>
        <dbReference type="ARBA" id="ARBA00022670"/>
    </source>
</evidence>
<accession>A0A2T4CP27</accession>
<evidence type="ECO:0000256" key="3">
    <source>
        <dbReference type="ARBA" id="ARBA00022801"/>
    </source>
</evidence>
<keyword evidence="1 6" id="KW-0645">Protease</keyword>
<gene>
    <name evidence="8" type="ORF">C9986_00155</name>
</gene>
<reference evidence="8 9" key="1">
    <citation type="submission" date="2018-03" db="EMBL/GenBank/DDBJ databases">
        <title>Cross-interface Injection: A General Nanoliter Liquid Handling Method Applied to Single Cells Genome Amplification Automated Nanoliter Liquid Handling Applied to Single Cell Multiple Displacement Amplification.</title>
        <authorList>
            <person name="Yun J."/>
            <person name="Xu P."/>
            <person name="Xu J."/>
            <person name="Dai X."/>
            <person name="Wang Y."/>
            <person name="Zheng X."/>
            <person name="Cao C."/>
            <person name="Yi Q."/>
            <person name="Zhu Y."/>
            <person name="Wang L."/>
            <person name="Dong Z."/>
            <person name="Huang Y."/>
            <person name="Huang L."/>
            <person name="Du W."/>
        </authorList>
    </citation>
    <scope>NUCLEOTIDE SEQUENCE [LARGE SCALE GENOMIC DNA]</scope>
    <source>
        <strain evidence="8 9">Z-E1-2</strain>
    </source>
</reference>
<dbReference type="GO" id="GO:0051603">
    <property type="term" value="P:proteolysis involved in protein catabolic process"/>
    <property type="evidence" value="ECO:0007669"/>
    <property type="project" value="TreeGrafter"/>
</dbReference>
<evidence type="ECO:0000256" key="6">
    <source>
        <dbReference type="RuleBase" id="RU003983"/>
    </source>
</evidence>
<proteinExistence type="inferred from homology"/>
<comment type="caution">
    <text evidence="8">The sequence shown here is derived from an EMBL/GenBank/DDBJ whole genome shotgun (WGS) entry which is preliminary data.</text>
</comment>
<evidence type="ECO:0000259" key="7">
    <source>
        <dbReference type="Pfam" id="PF01435"/>
    </source>
</evidence>